<keyword evidence="6" id="KW-0804">Transcription</keyword>
<organism evidence="9 10">
    <name type="scientific">Cryptolaemus montrouzieri</name>
    <dbReference type="NCBI Taxonomy" id="559131"/>
    <lineage>
        <taxon>Eukaryota</taxon>
        <taxon>Metazoa</taxon>
        <taxon>Ecdysozoa</taxon>
        <taxon>Arthropoda</taxon>
        <taxon>Hexapoda</taxon>
        <taxon>Insecta</taxon>
        <taxon>Pterygota</taxon>
        <taxon>Neoptera</taxon>
        <taxon>Endopterygota</taxon>
        <taxon>Coleoptera</taxon>
        <taxon>Polyphaga</taxon>
        <taxon>Cucujiformia</taxon>
        <taxon>Coccinelloidea</taxon>
        <taxon>Coccinellidae</taxon>
        <taxon>Scymninae</taxon>
        <taxon>Scymnini</taxon>
        <taxon>Cryptolaemus</taxon>
    </lineage>
</organism>
<keyword evidence="4" id="KW-0805">Transcription regulation</keyword>
<comment type="caution">
    <text evidence="9">The sequence shown here is derived from an EMBL/GenBank/DDBJ whole genome shotgun (WGS) entry which is preliminary data.</text>
</comment>
<dbReference type="Gene3D" id="6.10.250.2910">
    <property type="match status" value="1"/>
</dbReference>
<accession>A0ABD2P7W8</accession>
<feature type="compositionally biased region" description="Basic residues" evidence="8">
    <location>
        <begin position="52"/>
        <end position="68"/>
    </location>
</feature>
<feature type="compositionally biased region" description="Basic and acidic residues" evidence="8">
    <location>
        <begin position="26"/>
        <end position="43"/>
    </location>
</feature>
<feature type="compositionally biased region" description="Polar residues" evidence="8">
    <location>
        <begin position="111"/>
        <end position="125"/>
    </location>
</feature>
<evidence type="ECO:0000256" key="2">
    <source>
        <dbReference type="ARBA" id="ARBA00008409"/>
    </source>
</evidence>
<gene>
    <name evidence="9" type="ORF">HHI36_001481</name>
</gene>
<evidence type="ECO:0000256" key="6">
    <source>
        <dbReference type="ARBA" id="ARBA00023163"/>
    </source>
</evidence>
<feature type="region of interest" description="Disordered" evidence="8">
    <location>
        <begin position="108"/>
        <end position="134"/>
    </location>
</feature>
<evidence type="ECO:0000313" key="9">
    <source>
        <dbReference type="EMBL" id="KAL3286995.1"/>
    </source>
</evidence>
<dbReference type="GO" id="GO:0005634">
    <property type="term" value="C:nucleus"/>
    <property type="evidence" value="ECO:0007669"/>
    <property type="project" value="UniProtKB-SubCell"/>
</dbReference>
<proteinExistence type="inferred from homology"/>
<dbReference type="PANTHER" id="PTHR13469:SF8">
    <property type="entry name" value="HEXIM P-TEFB COMPLEX SUBUNIT 1"/>
    <property type="match status" value="1"/>
</dbReference>
<dbReference type="Pfam" id="PF15313">
    <property type="entry name" value="HEXIM"/>
    <property type="match status" value="1"/>
</dbReference>
<dbReference type="PRINTS" id="PR02094">
    <property type="entry name" value="HEXIMFAMILY"/>
</dbReference>
<keyword evidence="7" id="KW-0539">Nucleus</keyword>
<dbReference type="AlphaFoldDB" id="A0ABD2P7W8"/>
<evidence type="ECO:0000256" key="5">
    <source>
        <dbReference type="ARBA" id="ARBA00023054"/>
    </source>
</evidence>
<evidence type="ECO:0000256" key="8">
    <source>
        <dbReference type="SAM" id="MobiDB-lite"/>
    </source>
</evidence>
<dbReference type="EMBL" id="JABFTP020000185">
    <property type="protein sequence ID" value="KAL3286995.1"/>
    <property type="molecule type" value="Genomic_DNA"/>
</dbReference>
<reference evidence="9 10" key="1">
    <citation type="journal article" date="2021" name="BMC Biol.">
        <title>Horizontally acquired antibacterial genes associated with adaptive radiation of ladybird beetles.</title>
        <authorList>
            <person name="Li H.S."/>
            <person name="Tang X.F."/>
            <person name="Huang Y.H."/>
            <person name="Xu Z.Y."/>
            <person name="Chen M.L."/>
            <person name="Du X.Y."/>
            <person name="Qiu B.Y."/>
            <person name="Chen P.T."/>
            <person name="Zhang W."/>
            <person name="Slipinski A."/>
            <person name="Escalona H.E."/>
            <person name="Waterhouse R.M."/>
            <person name="Zwick A."/>
            <person name="Pang H."/>
        </authorList>
    </citation>
    <scope>NUCLEOTIDE SEQUENCE [LARGE SCALE GENOMIC DNA]</scope>
    <source>
        <strain evidence="9">SYSU2018</strain>
    </source>
</reference>
<comment type="subcellular location">
    <subcellularLocation>
        <location evidence="1">Nucleus</location>
    </subcellularLocation>
</comment>
<feature type="compositionally biased region" description="Polar residues" evidence="8">
    <location>
        <begin position="240"/>
        <end position="251"/>
    </location>
</feature>
<evidence type="ECO:0000256" key="4">
    <source>
        <dbReference type="ARBA" id="ARBA00023015"/>
    </source>
</evidence>
<name>A0ABD2P7W8_9CUCU</name>
<dbReference type="PANTHER" id="PTHR13469">
    <property type="entry name" value="HEXAMETHYLENE BISACETAMIDE INDUCIBLE 1"/>
    <property type="match status" value="1"/>
</dbReference>
<dbReference type="InterPro" id="IPR024872">
    <property type="entry name" value="HEXIM"/>
</dbReference>
<evidence type="ECO:0000256" key="1">
    <source>
        <dbReference type="ARBA" id="ARBA00004123"/>
    </source>
</evidence>
<protein>
    <submittedName>
        <fullName evidence="9">Uncharacterized protein</fullName>
    </submittedName>
</protein>
<keyword evidence="3" id="KW-0678">Repressor</keyword>
<dbReference type="Proteomes" id="UP001516400">
    <property type="component" value="Unassembled WGS sequence"/>
</dbReference>
<feature type="compositionally biased region" description="Low complexity" evidence="8">
    <location>
        <begin position="213"/>
        <end position="239"/>
    </location>
</feature>
<keyword evidence="10" id="KW-1185">Reference proteome</keyword>
<sequence>MNAIAPSSGVSIEEMQSVADCSQDDVVEKKETQTSASVKHECSPKFPDNHIPQKKRKTRRGKSKRKQPYVKNRIPNVRKPEAPYNSNQFLLEDHCDFENIDEKLLKHDKPSSSTVNRTRDSSFSVDSEGEFYSSPDDEEQFLIKDFDYQYETVHAEHLNNMSKDDLIQEHLSLEQKVELLSNVLRKRTAEIERLKNENEALKEQNCELRSQLSNKSSSSDSSTDSESDSSSSSSSSKSSCDINGTETLNNSTNNIEKLNNCTCINLSS</sequence>
<evidence type="ECO:0000256" key="3">
    <source>
        <dbReference type="ARBA" id="ARBA00022491"/>
    </source>
</evidence>
<keyword evidence="5" id="KW-0175">Coiled coil</keyword>
<feature type="region of interest" description="Disordered" evidence="8">
    <location>
        <begin position="1"/>
        <end position="85"/>
    </location>
</feature>
<feature type="region of interest" description="Disordered" evidence="8">
    <location>
        <begin position="202"/>
        <end position="251"/>
    </location>
</feature>
<evidence type="ECO:0000256" key="7">
    <source>
        <dbReference type="ARBA" id="ARBA00023242"/>
    </source>
</evidence>
<comment type="similarity">
    <text evidence="2">Belongs to the HEXIM family.</text>
</comment>
<evidence type="ECO:0000313" key="10">
    <source>
        <dbReference type="Proteomes" id="UP001516400"/>
    </source>
</evidence>